<gene>
    <name evidence="2" type="ORF">DEJ50_29460</name>
</gene>
<dbReference type="InterPro" id="IPR009081">
    <property type="entry name" value="PP-bd_ACP"/>
</dbReference>
<dbReference type="AlphaFoldDB" id="A0A5P2D8F8"/>
<dbReference type="SUPFAM" id="SSF47336">
    <property type="entry name" value="ACP-like"/>
    <property type="match status" value="1"/>
</dbReference>
<accession>A0A5P2D8F8</accession>
<evidence type="ECO:0000313" key="2">
    <source>
        <dbReference type="EMBL" id="QES51356.1"/>
    </source>
</evidence>
<reference evidence="2 3" key="1">
    <citation type="submission" date="2018-05" db="EMBL/GenBank/DDBJ databases">
        <title>Streptomyces venezuelae.</title>
        <authorList>
            <person name="Kim W."/>
            <person name="Lee N."/>
            <person name="Cho B.-K."/>
        </authorList>
    </citation>
    <scope>NUCLEOTIDE SEQUENCE [LARGE SCALE GENOMIC DNA]</scope>
    <source>
        <strain evidence="2 3">ATCC 21782</strain>
    </source>
</reference>
<dbReference type="PROSITE" id="PS50075">
    <property type="entry name" value="CARRIER"/>
    <property type="match status" value="1"/>
</dbReference>
<protein>
    <recommendedName>
        <fullName evidence="1">Carrier domain-containing protein</fullName>
    </recommendedName>
</protein>
<dbReference type="InterPro" id="IPR036736">
    <property type="entry name" value="ACP-like_sf"/>
</dbReference>
<evidence type="ECO:0000259" key="1">
    <source>
        <dbReference type="PROSITE" id="PS50075"/>
    </source>
</evidence>
<dbReference type="Gene3D" id="1.10.1200.10">
    <property type="entry name" value="ACP-like"/>
    <property type="match status" value="1"/>
</dbReference>
<dbReference type="Proteomes" id="UP000325211">
    <property type="component" value="Chromosome"/>
</dbReference>
<dbReference type="OrthoDB" id="4292980at2"/>
<dbReference type="EMBL" id="CP029190">
    <property type="protein sequence ID" value="QES51356.1"/>
    <property type="molecule type" value="Genomic_DNA"/>
</dbReference>
<dbReference type="Pfam" id="PF00550">
    <property type="entry name" value="PP-binding"/>
    <property type="match status" value="1"/>
</dbReference>
<name>A0A5P2D8F8_STRVZ</name>
<feature type="domain" description="Carrier" evidence="1">
    <location>
        <begin position="28"/>
        <end position="104"/>
    </location>
</feature>
<organism evidence="2 3">
    <name type="scientific">Streptomyces venezuelae</name>
    <dbReference type="NCBI Taxonomy" id="54571"/>
    <lineage>
        <taxon>Bacteria</taxon>
        <taxon>Bacillati</taxon>
        <taxon>Actinomycetota</taxon>
        <taxon>Actinomycetes</taxon>
        <taxon>Kitasatosporales</taxon>
        <taxon>Streptomycetaceae</taxon>
        <taxon>Streptomyces</taxon>
    </lineage>
</organism>
<evidence type="ECO:0000313" key="3">
    <source>
        <dbReference type="Proteomes" id="UP000325211"/>
    </source>
</evidence>
<sequence>MHRRDTDVGIQAPAPPYLRVAVTISAQESIVQVISDLLVEKFEVPAEEVRPDAPMRELLTDSLMVVEMAIAVHETLGVKVEEDELRGTTLAEFAEAVGARRTAR</sequence>
<proteinExistence type="predicted"/>